<dbReference type="WBParaSite" id="SBAD_0000653501-mRNA-1">
    <property type="protein sequence ID" value="SBAD_0000653501-mRNA-1"/>
    <property type="gene ID" value="SBAD_0000653501"/>
</dbReference>
<sequence length="152" mass="16654">MEEPFSVDLNAAAAVQTDSSEKLEEGVALEYLLLMLIRHGSSNNLISVCSVSIQFLSHVNLDRVGTAVTQGIQSSIQLSANERFPEVDECAAEGDLLHLALLNHANVAYDGEPRLENGLFFPSRPASSSRSFQERLRIICEKTGRPVKRVTV</sequence>
<name>A0A183IRP4_9BILA</name>
<protein>
    <submittedName>
        <fullName evidence="1 3">Uncharacterized protein</fullName>
    </submittedName>
</protein>
<reference evidence="3" key="1">
    <citation type="submission" date="2016-06" db="UniProtKB">
        <authorList>
            <consortium name="WormBaseParasite"/>
        </authorList>
    </citation>
    <scope>IDENTIFICATION</scope>
</reference>
<reference evidence="1 2" key="2">
    <citation type="submission" date="2018-11" db="EMBL/GenBank/DDBJ databases">
        <authorList>
            <consortium name="Pathogen Informatics"/>
        </authorList>
    </citation>
    <scope>NUCLEOTIDE SEQUENCE [LARGE SCALE GENOMIC DNA]</scope>
</reference>
<organism evidence="3">
    <name type="scientific">Soboliphyme baturini</name>
    <dbReference type="NCBI Taxonomy" id="241478"/>
    <lineage>
        <taxon>Eukaryota</taxon>
        <taxon>Metazoa</taxon>
        <taxon>Ecdysozoa</taxon>
        <taxon>Nematoda</taxon>
        <taxon>Enoplea</taxon>
        <taxon>Dorylaimia</taxon>
        <taxon>Dioctophymatida</taxon>
        <taxon>Dioctophymatoidea</taxon>
        <taxon>Soboliphymatidae</taxon>
        <taxon>Soboliphyme</taxon>
    </lineage>
</organism>
<dbReference type="AlphaFoldDB" id="A0A183IRP4"/>
<keyword evidence="2" id="KW-1185">Reference proteome</keyword>
<accession>A0A183IRP4</accession>
<evidence type="ECO:0000313" key="1">
    <source>
        <dbReference type="EMBL" id="VDP09685.1"/>
    </source>
</evidence>
<dbReference type="Proteomes" id="UP000270296">
    <property type="component" value="Unassembled WGS sequence"/>
</dbReference>
<dbReference type="EMBL" id="UZAM01009627">
    <property type="protein sequence ID" value="VDP09685.1"/>
    <property type="molecule type" value="Genomic_DNA"/>
</dbReference>
<evidence type="ECO:0000313" key="3">
    <source>
        <dbReference type="WBParaSite" id="SBAD_0000653501-mRNA-1"/>
    </source>
</evidence>
<evidence type="ECO:0000313" key="2">
    <source>
        <dbReference type="Proteomes" id="UP000270296"/>
    </source>
</evidence>
<gene>
    <name evidence="1" type="ORF">SBAD_LOCUS6291</name>
</gene>
<proteinExistence type="predicted"/>